<dbReference type="Pfam" id="PF02803">
    <property type="entry name" value="Thiolase_C"/>
    <property type="match status" value="1"/>
</dbReference>
<evidence type="ECO:0000256" key="2">
    <source>
        <dbReference type="ARBA" id="ARBA00012705"/>
    </source>
</evidence>
<evidence type="ECO:0000259" key="10">
    <source>
        <dbReference type="Pfam" id="PF02803"/>
    </source>
</evidence>
<dbReference type="PROSITE" id="PS00098">
    <property type="entry name" value="THIOLASE_1"/>
    <property type="match status" value="1"/>
</dbReference>
<keyword evidence="8" id="KW-0812">Transmembrane</keyword>
<dbReference type="InterPro" id="IPR020617">
    <property type="entry name" value="Thiolase_C"/>
</dbReference>
<feature type="transmembrane region" description="Helical" evidence="8">
    <location>
        <begin position="404"/>
        <end position="423"/>
    </location>
</feature>
<dbReference type="InterPro" id="IPR020610">
    <property type="entry name" value="Thiolase_AS"/>
</dbReference>
<evidence type="ECO:0000256" key="5">
    <source>
        <dbReference type="ARBA" id="ARBA00030755"/>
    </source>
</evidence>
<feature type="active site" description="Proton acceptor" evidence="6">
    <location>
        <position position="412"/>
    </location>
</feature>
<evidence type="ECO:0000313" key="11">
    <source>
        <dbReference type="EMBL" id="OJG12073.1"/>
    </source>
</evidence>
<evidence type="ECO:0000256" key="1">
    <source>
        <dbReference type="ARBA" id="ARBA00010982"/>
    </source>
</evidence>
<evidence type="ECO:0000313" key="12">
    <source>
        <dbReference type="Proteomes" id="UP000182149"/>
    </source>
</evidence>
<proteinExistence type="inferred from homology"/>
<dbReference type="InterPro" id="IPR002155">
    <property type="entry name" value="Thiolase"/>
</dbReference>
<dbReference type="InterPro" id="IPR020615">
    <property type="entry name" value="Thiolase_acyl_enz_int_AS"/>
</dbReference>
<comment type="similarity">
    <text evidence="1 7">Belongs to the thiolase-like superfamily. Thiolase family.</text>
</comment>
<evidence type="ECO:0000256" key="7">
    <source>
        <dbReference type="RuleBase" id="RU003557"/>
    </source>
</evidence>
<dbReference type="PROSITE" id="PS00737">
    <property type="entry name" value="THIOLASE_2"/>
    <property type="match status" value="1"/>
</dbReference>
<dbReference type="Gene3D" id="3.40.47.10">
    <property type="match status" value="1"/>
</dbReference>
<dbReference type="EMBL" id="JXKD01000001">
    <property type="protein sequence ID" value="OJG12073.1"/>
    <property type="molecule type" value="Genomic_DNA"/>
</dbReference>
<gene>
    <name evidence="11" type="ORF">RU93_GL000003</name>
</gene>
<organism evidence="11 12">
    <name type="scientific">Enterococcus aquimarinus</name>
    <dbReference type="NCBI Taxonomy" id="328396"/>
    <lineage>
        <taxon>Bacteria</taxon>
        <taxon>Bacillati</taxon>
        <taxon>Bacillota</taxon>
        <taxon>Bacilli</taxon>
        <taxon>Lactobacillales</taxon>
        <taxon>Enterococcaceae</taxon>
        <taxon>Enterococcus</taxon>
    </lineage>
</organism>
<dbReference type="GO" id="GO:0003985">
    <property type="term" value="F:acetyl-CoA C-acetyltransferase activity"/>
    <property type="evidence" value="ECO:0007669"/>
    <property type="project" value="UniProtKB-EC"/>
</dbReference>
<dbReference type="SUPFAM" id="SSF53901">
    <property type="entry name" value="Thiolase-like"/>
    <property type="match status" value="2"/>
</dbReference>
<dbReference type="InterPro" id="IPR020613">
    <property type="entry name" value="Thiolase_CS"/>
</dbReference>
<evidence type="ECO:0000256" key="4">
    <source>
        <dbReference type="ARBA" id="ARBA00023315"/>
    </source>
</evidence>
<dbReference type="PIRSF" id="PIRSF000429">
    <property type="entry name" value="Ac-CoA_Ac_transf"/>
    <property type="match status" value="1"/>
</dbReference>
<name>A0A1L8QX42_9ENTE</name>
<feature type="active site" description="Acyl-thioester intermediate" evidence="6">
    <location>
        <position position="128"/>
    </location>
</feature>
<evidence type="ECO:0000256" key="6">
    <source>
        <dbReference type="PIRSR" id="PIRSR000429-1"/>
    </source>
</evidence>
<keyword evidence="3 7" id="KW-0808">Transferase</keyword>
<evidence type="ECO:0000256" key="3">
    <source>
        <dbReference type="ARBA" id="ARBA00022679"/>
    </source>
</evidence>
<feature type="active site" description="Proton acceptor" evidence="6">
    <location>
        <position position="382"/>
    </location>
</feature>
<keyword evidence="4 7" id="KW-0012">Acyltransferase</keyword>
<dbReference type="STRING" id="328396.RU93_GL000003"/>
<dbReference type="InterPro" id="IPR016039">
    <property type="entry name" value="Thiolase-like"/>
</dbReference>
<evidence type="ECO:0000259" key="9">
    <source>
        <dbReference type="Pfam" id="PF00108"/>
    </source>
</evidence>
<feature type="domain" description="Thiolase N-terminal" evidence="9">
    <location>
        <begin position="44"/>
        <end position="295"/>
    </location>
</feature>
<keyword evidence="8" id="KW-0472">Membrane</keyword>
<dbReference type="Pfam" id="PF00108">
    <property type="entry name" value="Thiolase_N"/>
    <property type="match status" value="1"/>
</dbReference>
<protein>
    <recommendedName>
        <fullName evidence="2">acetyl-CoA C-acetyltransferase</fullName>
        <ecNumber evidence="2">2.3.1.9</ecNumber>
    </recommendedName>
    <alternativeName>
        <fullName evidence="5">Acetoacetyl-CoA thiolase</fullName>
    </alternativeName>
</protein>
<dbReference type="InterPro" id="IPR020616">
    <property type="entry name" value="Thiolase_N"/>
</dbReference>
<reference evidence="11 12" key="1">
    <citation type="submission" date="2014-12" db="EMBL/GenBank/DDBJ databases">
        <title>Draft genome sequences of 29 type strains of Enterococci.</title>
        <authorList>
            <person name="Zhong Z."/>
            <person name="Sun Z."/>
            <person name="Liu W."/>
            <person name="Zhang W."/>
            <person name="Zhang H."/>
        </authorList>
    </citation>
    <scope>NUCLEOTIDE SEQUENCE [LARGE SCALE GENOMIC DNA]</scope>
    <source>
        <strain evidence="11 12">DSM 17690</strain>
    </source>
</reference>
<dbReference type="PROSITE" id="PS00099">
    <property type="entry name" value="THIOLASE_3"/>
    <property type="match status" value="1"/>
</dbReference>
<dbReference type="NCBIfam" id="TIGR01930">
    <property type="entry name" value="AcCoA-C-Actrans"/>
    <property type="match status" value="1"/>
</dbReference>
<dbReference type="FunFam" id="3.40.47.10:FF:000010">
    <property type="entry name" value="Acetyl-CoA acetyltransferase (Thiolase)"/>
    <property type="match status" value="1"/>
</dbReference>
<dbReference type="EC" id="2.3.1.9" evidence="2"/>
<dbReference type="PANTHER" id="PTHR18919">
    <property type="entry name" value="ACETYL-COA C-ACYLTRANSFERASE"/>
    <property type="match status" value="1"/>
</dbReference>
<keyword evidence="12" id="KW-1185">Reference proteome</keyword>
<evidence type="ECO:0000256" key="8">
    <source>
        <dbReference type="SAM" id="Phobius"/>
    </source>
</evidence>
<accession>A0A1L8QX42</accession>
<feature type="transmembrane region" description="Helical" evidence="8">
    <location>
        <begin position="20"/>
        <end position="41"/>
    </location>
</feature>
<dbReference type="AlphaFoldDB" id="A0A1L8QX42"/>
<sequence length="429" mass="46278">MKRKRKKLKFIKKATKLVNILKRGVVFFVGHAIVQFGGVYMRDVVIIDALRTPIGKYRGQFKDLSAVALGVEVSKKLIARNEGLKSEMKQVIFGNVLQAGTGQNPARQIALKSGLPVSVPATTINEVCGSGLKSIALGRQTIQLGEAEVVLVGGIESMSQAPLFHYYDKETDQATKAQSILVHDGLTDAFSEKHMGLTAEKVADVYQVTREAQDEFALQSHEKAAKAQDAGYFDAEIIEVEVNGVTYTQDEGVRRGTTLEQLAKLRTVFKEEGCVTAGNASTINDGASALILASKEYADDLGLTYLGVIRDVTEVGIDPSMMGTSPIEAIRQLLERNQLTTEDIDLFEINEAFAATSIVVEKELQLPAEKVNICGGAVALGHPIGATGARIVTTVLHQLERIKGHYAIASLCIGGGLGLAVLIERTKEQ</sequence>
<dbReference type="Proteomes" id="UP000182149">
    <property type="component" value="Unassembled WGS sequence"/>
</dbReference>
<dbReference type="CDD" id="cd00751">
    <property type="entry name" value="thiolase"/>
    <property type="match status" value="1"/>
</dbReference>
<comment type="caution">
    <text evidence="11">The sequence shown here is derived from an EMBL/GenBank/DDBJ whole genome shotgun (WGS) entry which is preliminary data.</text>
</comment>
<keyword evidence="8" id="KW-1133">Transmembrane helix</keyword>
<feature type="domain" description="Thiolase C-terminal" evidence="10">
    <location>
        <begin position="304"/>
        <end position="425"/>
    </location>
</feature>
<dbReference type="PANTHER" id="PTHR18919:SF107">
    <property type="entry name" value="ACETYL-COA ACETYLTRANSFERASE, CYTOSOLIC"/>
    <property type="match status" value="1"/>
</dbReference>